<reference evidence="2" key="1">
    <citation type="journal article" date="2022" name="bioRxiv">
        <title>Sequencing and chromosome-scale assembly of the giantPleurodeles waltlgenome.</title>
        <authorList>
            <person name="Brown T."/>
            <person name="Elewa A."/>
            <person name="Iarovenko S."/>
            <person name="Subramanian E."/>
            <person name="Araus A.J."/>
            <person name="Petzold A."/>
            <person name="Susuki M."/>
            <person name="Suzuki K.-i.T."/>
            <person name="Hayashi T."/>
            <person name="Toyoda A."/>
            <person name="Oliveira C."/>
            <person name="Osipova E."/>
            <person name="Leigh N.D."/>
            <person name="Simon A."/>
            <person name="Yun M.H."/>
        </authorList>
    </citation>
    <scope>NUCLEOTIDE SEQUENCE</scope>
    <source>
        <strain evidence="2">20211129_DDA</strain>
        <tissue evidence="2">Liver</tissue>
    </source>
</reference>
<protein>
    <submittedName>
        <fullName evidence="2">Uncharacterized protein</fullName>
    </submittedName>
</protein>
<evidence type="ECO:0000313" key="3">
    <source>
        <dbReference type="Proteomes" id="UP001066276"/>
    </source>
</evidence>
<dbReference type="AlphaFoldDB" id="A0AAV7PMK6"/>
<gene>
    <name evidence="2" type="ORF">NDU88_006847</name>
</gene>
<sequence length="101" mass="11401">MTHMAFTRVIHINVSDSHLEKEDHEPPVHHPTEESRAVEGRRQQDYNTDPSSPQTNWLFSDATSDIMFGLEMPHEAESEHASGHNAVVAPQLAAESDYMHV</sequence>
<accession>A0AAV7PMK6</accession>
<evidence type="ECO:0000313" key="2">
    <source>
        <dbReference type="EMBL" id="KAJ1128469.1"/>
    </source>
</evidence>
<comment type="caution">
    <text evidence="2">The sequence shown here is derived from an EMBL/GenBank/DDBJ whole genome shotgun (WGS) entry which is preliminary data.</text>
</comment>
<dbReference type="Proteomes" id="UP001066276">
    <property type="component" value="Chromosome 7"/>
</dbReference>
<feature type="region of interest" description="Disordered" evidence="1">
    <location>
        <begin position="69"/>
        <end position="88"/>
    </location>
</feature>
<dbReference type="EMBL" id="JANPWB010000011">
    <property type="protein sequence ID" value="KAJ1128469.1"/>
    <property type="molecule type" value="Genomic_DNA"/>
</dbReference>
<keyword evidence="3" id="KW-1185">Reference proteome</keyword>
<organism evidence="2 3">
    <name type="scientific">Pleurodeles waltl</name>
    <name type="common">Iberian ribbed newt</name>
    <dbReference type="NCBI Taxonomy" id="8319"/>
    <lineage>
        <taxon>Eukaryota</taxon>
        <taxon>Metazoa</taxon>
        <taxon>Chordata</taxon>
        <taxon>Craniata</taxon>
        <taxon>Vertebrata</taxon>
        <taxon>Euteleostomi</taxon>
        <taxon>Amphibia</taxon>
        <taxon>Batrachia</taxon>
        <taxon>Caudata</taxon>
        <taxon>Salamandroidea</taxon>
        <taxon>Salamandridae</taxon>
        <taxon>Pleurodelinae</taxon>
        <taxon>Pleurodeles</taxon>
    </lineage>
</organism>
<proteinExistence type="predicted"/>
<evidence type="ECO:0000256" key="1">
    <source>
        <dbReference type="SAM" id="MobiDB-lite"/>
    </source>
</evidence>
<feature type="compositionally biased region" description="Basic and acidic residues" evidence="1">
    <location>
        <begin position="17"/>
        <end position="44"/>
    </location>
</feature>
<feature type="compositionally biased region" description="Polar residues" evidence="1">
    <location>
        <begin position="45"/>
        <end position="58"/>
    </location>
</feature>
<feature type="region of interest" description="Disordered" evidence="1">
    <location>
        <begin position="12"/>
        <end position="58"/>
    </location>
</feature>
<feature type="compositionally biased region" description="Basic and acidic residues" evidence="1">
    <location>
        <begin position="72"/>
        <end position="82"/>
    </location>
</feature>
<name>A0AAV7PMK6_PLEWA</name>